<comment type="caution">
    <text evidence="1">The sequence shown here is derived from an EMBL/GenBank/DDBJ whole genome shotgun (WGS) entry which is preliminary data.</text>
</comment>
<evidence type="ECO:0000313" key="1">
    <source>
        <dbReference type="EMBL" id="KAJ8121011.1"/>
    </source>
</evidence>
<gene>
    <name evidence="1" type="ORF">ONZ43_g2430</name>
</gene>
<dbReference type="EMBL" id="JAPESX010000496">
    <property type="protein sequence ID" value="KAJ8121011.1"/>
    <property type="molecule type" value="Genomic_DNA"/>
</dbReference>
<reference evidence="1" key="1">
    <citation type="submission" date="2022-11" db="EMBL/GenBank/DDBJ databases">
        <title>Genome Sequence of Nemania bipapillata.</title>
        <authorList>
            <person name="Buettner E."/>
        </authorList>
    </citation>
    <scope>NUCLEOTIDE SEQUENCE</scope>
    <source>
        <strain evidence="1">CP14</strain>
    </source>
</reference>
<protein>
    <submittedName>
        <fullName evidence="1">Uncharacterized protein</fullName>
    </submittedName>
</protein>
<name>A0ACC2J0L7_9PEZI</name>
<dbReference type="Proteomes" id="UP001153334">
    <property type="component" value="Unassembled WGS sequence"/>
</dbReference>
<sequence length="276" mass="31295">MSVHNRRSTRSSGRAKLSGSIEDVIRDAKVTAMQEKRAFREKKYQSERSPKFHAFMRLPVEVRACIYFLAMEDAGSPRHLPTLRAPTLALVSKQVREEALHIFLARCTFYLNVQSNHQDIGDLDEKASKGKLLPLHPTSPRMCCIEGAALDSGRCEPLSKQTRLWLLKMRGNSEELYFQNIELHITPSRCCGGHRRNRHGGAALVLSLRAHTGQLLIDYEEPPDTDSHPGLDRLRRDAVTVAHDIAALHKNYIGFSYKELKQVAKSFRYWPPGAPE</sequence>
<keyword evidence="2" id="KW-1185">Reference proteome</keyword>
<organism evidence="1 2">
    <name type="scientific">Nemania bipapillata</name>
    <dbReference type="NCBI Taxonomy" id="110536"/>
    <lineage>
        <taxon>Eukaryota</taxon>
        <taxon>Fungi</taxon>
        <taxon>Dikarya</taxon>
        <taxon>Ascomycota</taxon>
        <taxon>Pezizomycotina</taxon>
        <taxon>Sordariomycetes</taxon>
        <taxon>Xylariomycetidae</taxon>
        <taxon>Xylariales</taxon>
        <taxon>Xylariaceae</taxon>
        <taxon>Nemania</taxon>
    </lineage>
</organism>
<accession>A0ACC2J0L7</accession>
<proteinExistence type="predicted"/>
<evidence type="ECO:0000313" key="2">
    <source>
        <dbReference type="Proteomes" id="UP001153334"/>
    </source>
</evidence>